<evidence type="ECO:0000256" key="4">
    <source>
        <dbReference type="ARBA" id="ARBA00022701"/>
    </source>
</evidence>
<dbReference type="Pfam" id="PF17681">
    <property type="entry name" value="GCP_N_terminal"/>
    <property type="match status" value="1"/>
</dbReference>
<feature type="domain" description="Gamma tubulin complex component C-terminal" evidence="7">
    <location>
        <begin position="328"/>
        <end position="716"/>
    </location>
</feature>
<dbReference type="PANTHER" id="PTHR19302:SF27">
    <property type="entry name" value="GAMMA-TUBULIN COMPLEX COMPONENT 4"/>
    <property type="match status" value="1"/>
</dbReference>
<dbReference type="InterPro" id="IPR007259">
    <property type="entry name" value="GCP"/>
</dbReference>
<dbReference type="InterPro" id="IPR040457">
    <property type="entry name" value="GCP_C"/>
</dbReference>
<dbReference type="Proteomes" id="UP001648503">
    <property type="component" value="Unassembled WGS sequence"/>
</dbReference>
<accession>A0ABQ8FF28</accession>
<protein>
    <recommendedName>
        <fullName evidence="6">Spindle pole body component</fullName>
    </recommendedName>
</protein>
<sequence length="730" mass="81944">MLHELLAGLIGHESDLSMDHLPGLHPSEQQTMLQLGSLGTSYSHILSFVKQRQWQYKSCSLPTPPPGLYQSALAMGIQSVVLDPYRCSVVDLERQLLDPTDTSTRCGNTPLSVVYVAMSKFRLLFEHVLRVVQVVSDPSHPDHKQYQGLRILDLLRNHSICGIPLIRDVMHKLYAICMRVFCKQLVCWMMYGSLSDPHDEFFIVAKARTADSSSYSRTHSAKLDTETTTWTELFLLDSSRAPHCISFELSQVILFNGKALAIISARRPDSVDGIVQKFIDAIATLCQQEIYDIHEHQRVINETCIGLNRQVTRLLWEIVVLEENLPIHLKAIRDVLLAGRGDFILELLNGLDVLKNRFKTSFSAMTDQDTHRVFNKAWEKCEWQENVPKYAKPRFRLMVSRAAKPVVPNMHNVMSDLASLSVSAPTQEIYTQQTIAETPPSHYAASCLGVPIHLHLDISWPLDLLLTLQDKHMYANLFAFLTALRKVHLRLQRLSHGRGWDKHSSTRNIWAARYRMLFFVDCLWSYIQMDLIEVEFQYFMTYILGCSEESGVANTSSSPLYSSTPIPGNASSQNSYGIISTASVIETVPTTPALRRTTPSFDDIQQAHKTCLDRIHSGCFLEVGSIIGQTIREVIDLCNTLCGIAEGLLVPIDTGRRPFSNTLSSTTVDDDVAEKIESIGQQFETRAATLFHAVSGAHGVYATASLGQLLVRLDFNVADRDFQSGGMMAV</sequence>
<dbReference type="Gene3D" id="1.20.120.1900">
    <property type="entry name" value="Gamma-tubulin complex, C-terminal domain"/>
    <property type="match status" value="1"/>
</dbReference>
<organism evidence="9 10">
    <name type="scientific">Batrachochytrium salamandrivorans</name>
    <dbReference type="NCBI Taxonomy" id="1357716"/>
    <lineage>
        <taxon>Eukaryota</taxon>
        <taxon>Fungi</taxon>
        <taxon>Fungi incertae sedis</taxon>
        <taxon>Chytridiomycota</taxon>
        <taxon>Chytridiomycota incertae sedis</taxon>
        <taxon>Chytridiomycetes</taxon>
        <taxon>Rhizophydiales</taxon>
        <taxon>Rhizophydiales incertae sedis</taxon>
        <taxon>Batrachochytrium</taxon>
    </lineage>
</organism>
<evidence type="ECO:0000256" key="1">
    <source>
        <dbReference type="ARBA" id="ARBA00004267"/>
    </source>
</evidence>
<gene>
    <name evidence="9" type="ORF">BASA50_004585</name>
</gene>
<dbReference type="PANTHER" id="PTHR19302">
    <property type="entry name" value="GAMMA TUBULIN COMPLEX PROTEIN"/>
    <property type="match status" value="1"/>
</dbReference>
<evidence type="ECO:0000256" key="5">
    <source>
        <dbReference type="ARBA" id="ARBA00023212"/>
    </source>
</evidence>
<reference evidence="9 10" key="1">
    <citation type="submission" date="2021-02" db="EMBL/GenBank/DDBJ databases">
        <title>Variation within the Batrachochytrium salamandrivorans European outbreak.</title>
        <authorList>
            <person name="Kelly M."/>
            <person name="Pasmans F."/>
            <person name="Shea T.P."/>
            <person name="Munoz J.F."/>
            <person name="Carranza S."/>
            <person name="Cuomo C.A."/>
            <person name="Martel A."/>
        </authorList>
    </citation>
    <scope>NUCLEOTIDE SEQUENCE [LARGE SCALE GENOMIC DNA]</scope>
    <source>
        <strain evidence="9 10">AMFP18/2</strain>
    </source>
</reference>
<evidence type="ECO:0000256" key="3">
    <source>
        <dbReference type="ARBA" id="ARBA00022490"/>
    </source>
</evidence>
<keyword evidence="4 6" id="KW-0493">Microtubule</keyword>
<dbReference type="InterPro" id="IPR042241">
    <property type="entry name" value="GCP_C_sf"/>
</dbReference>
<dbReference type="InterPro" id="IPR041470">
    <property type="entry name" value="GCP_N"/>
</dbReference>
<comment type="caution">
    <text evidence="9">The sequence shown here is derived from an EMBL/GenBank/DDBJ whole genome shotgun (WGS) entry which is preliminary data.</text>
</comment>
<keyword evidence="3 6" id="KW-0963">Cytoplasm</keyword>
<evidence type="ECO:0000313" key="9">
    <source>
        <dbReference type="EMBL" id="KAH6597233.1"/>
    </source>
</evidence>
<keyword evidence="10" id="KW-1185">Reference proteome</keyword>
<feature type="domain" description="Gamma tubulin complex component protein N-terminal" evidence="8">
    <location>
        <begin position="10"/>
        <end position="316"/>
    </location>
</feature>
<evidence type="ECO:0000256" key="6">
    <source>
        <dbReference type="RuleBase" id="RU363050"/>
    </source>
</evidence>
<dbReference type="EMBL" id="JAFCIX010000152">
    <property type="protein sequence ID" value="KAH6597233.1"/>
    <property type="molecule type" value="Genomic_DNA"/>
</dbReference>
<dbReference type="Pfam" id="PF04130">
    <property type="entry name" value="GCP_C_terminal"/>
    <property type="match status" value="1"/>
</dbReference>
<evidence type="ECO:0000256" key="2">
    <source>
        <dbReference type="ARBA" id="ARBA00010337"/>
    </source>
</evidence>
<name>A0ABQ8FF28_9FUNG</name>
<comment type="similarity">
    <text evidence="2 6">Belongs to the TUBGCP family.</text>
</comment>
<evidence type="ECO:0000259" key="8">
    <source>
        <dbReference type="Pfam" id="PF17681"/>
    </source>
</evidence>
<evidence type="ECO:0000259" key="7">
    <source>
        <dbReference type="Pfam" id="PF04130"/>
    </source>
</evidence>
<evidence type="ECO:0000313" key="10">
    <source>
        <dbReference type="Proteomes" id="UP001648503"/>
    </source>
</evidence>
<keyword evidence="5 6" id="KW-0206">Cytoskeleton</keyword>
<comment type="subcellular location">
    <subcellularLocation>
        <location evidence="1 6">Cytoplasm</location>
        <location evidence="1 6">Cytoskeleton</location>
        <location evidence="1 6">Microtubule organizing center</location>
    </subcellularLocation>
</comment>
<proteinExistence type="inferred from homology"/>